<evidence type="ECO:0000313" key="1">
    <source>
        <dbReference type="EMBL" id="GGF77459.1"/>
    </source>
</evidence>
<dbReference type="EMBL" id="BMKR01000008">
    <property type="protein sequence ID" value="GGF77459.1"/>
    <property type="molecule type" value="Genomic_DNA"/>
</dbReference>
<gene>
    <name evidence="1" type="ORF">GCM10010912_23160</name>
</gene>
<dbReference type="AlphaFoldDB" id="A0A917C9I9"/>
<protein>
    <submittedName>
        <fullName evidence="1">Uncharacterized protein</fullName>
    </submittedName>
</protein>
<name>A0A917C9I9_9BACL</name>
<comment type="caution">
    <text evidence="1">The sequence shown here is derived from an EMBL/GenBank/DDBJ whole genome shotgun (WGS) entry which is preliminary data.</text>
</comment>
<accession>A0A917C9I9</accession>
<organism evidence="1 2">
    <name type="scientific">Paenibacillus albidus</name>
    <dbReference type="NCBI Taxonomy" id="2041023"/>
    <lineage>
        <taxon>Bacteria</taxon>
        <taxon>Bacillati</taxon>
        <taxon>Bacillota</taxon>
        <taxon>Bacilli</taxon>
        <taxon>Bacillales</taxon>
        <taxon>Paenibacillaceae</taxon>
        <taxon>Paenibacillus</taxon>
    </lineage>
</organism>
<dbReference type="Proteomes" id="UP000637643">
    <property type="component" value="Unassembled WGS sequence"/>
</dbReference>
<proteinExistence type="predicted"/>
<keyword evidence="2" id="KW-1185">Reference proteome</keyword>
<sequence>MLVLKGDVVRTSSGLSGEVMEVWGIARLWARLRQDDGQTAFILRTDVTEIVKRLPAKKGK</sequence>
<reference evidence="1" key="2">
    <citation type="submission" date="2020-09" db="EMBL/GenBank/DDBJ databases">
        <authorList>
            <person name="Sun Q."/>
            <person name="Zhou Y."/>
        </authorList>
    </citation>
    <scope>NUCLEOTIDE SEQUENCE</scope>
    <source>
        <strain evidence="1">CGMCC 1.16134</strain>
    </source>
</reference>
<reference evidence="1" key="1">
    <citation type="journal article" date="2014" name="Int. J. Syst. Evol. Microbiol.">
        <title>Complete genome sequence of Corynebacterium casei LMG S-19264T (=DSM 44701T), isolated from a smear-ripened cheese.</title>
        <authorList>
            <consortium name="US DOE Joint Genome Institute (JGI-PGF)"/>
            <person name="Walter F."/>
            <person name="Albersmeier A."/>
            <person name="Kalinowski J."/>
            <person name="Ruckert C."/>
        </authorList>
    </citation>
    <scope>NUCLEOTIDE SEQUENCE</scope>
    <source>
        <strain evidence="1">CGMCC 1.16134</strain>
    </source>
</reference>
<evidence type="ECO:0000313" key="2">
    <source>
        <dbReference type="Proteomes" id="UP000637643"/>
    </source>
</evidence>